<feature type="domain" description="GtrA/DPMS transmembrane" evidence="8">
    <location>
        <begin position="44"/>
        <end position="165"/>
    </location>
</feature>
<reference evidence="9 10" key="1">
    <citation type="submission" date="2019-11" db="EMBL/GenBank/DDBJ databases">
        <title>Acidiferrimicrobium australis gen. nov., sp. nov., an acidophilic and obligately heterotrophic, member of the Actinobacteria that catalyses dissimilatory oxido- reduction of iron isolated from metal-rich acidic water in Chile.</title>
        <authorList>
            <person name="Gonzalez D."/>
            <person name="Huber K."/>
            <person name="Hedrich S."/>
            <person name="Rojas-Villalobos C."/>
            <person name="Quatrini R."/>
            <person name="Dinamarca M.A."/>
            <person name="Schwarz A."/>
            <person name="Canales C."/>
            <person name="Nancucheo I."/>
        </authorList>
    </citation>
    <scope>NUCLEOTIDE SEQUENCE [LARGE SCALE GENOMIC DNA]</scope>
    <source>
        <strain evidence="9 10">USS-CCA1</strain>
    </source>
</reference>
<feature type="transmembrane region" description="Helical" evidence="7">
    <location>
        <begin position="103"/>
        <end position="123"/>
    </location>
</feature>
<keyword evidence="5 7" id="KW-0472">Membrane</keyword>
<evidence type="ECO:0000256" key="3">
    <source>
        <dbReference type="ARBA" id="ARBA00022692"/>
    </source>
</evidence>
<keyword evidence="10" id="KW-1185">Reference proteome</keyword>
<evidence type="ECO:0000313" key="10">
    <source>
        <dbReference type="Proteomes" id="UP000437736"/>
    </source>
</evidence>
<feature type="compositionally biased region" description="Low complexity" evidence="6">
    <location>
        <begin position="170"/>
        <end position="184"/>
    </location>
</feature>
<comment type="subcellular location">
    <subcellularLocation>
        <location evidence="1">Membrane</location>
        <topology evidence="1">Multi-pass membrane protein</topology>
    </subcellularLocation>
</comment>
<keyword evidence="3 7" id="KW-0812">Transmembrane</keyword>
<evidence type="ECO:0000256" key="4">
    <source>
        <dbReference type="ARBA" id="ARBA00022989"/>
    </source>
</evidence>
<protein>
    <recommendedName>
        <fullName evidence="8">GtrA/DPMS transmembrane domain-containing protein</fullName>
    </recommendedName>
</protein>
<feature type="transmembrane region" description="Helical" evidence="7">
    <location>
        <begin position="61"/>
        <end position="83"/>
    </location>
</feature>
<evidence type="ECO:0000256" key="1">
    <source>
        <dbReference type="ARBA" id="ARBA00004141"/>
    </source>
</evidence>
<dbReference type="Proteomes" id="UP000437736">
    <property type="component" value="Unassembled WGS sequence"/>
</dbReference>
<evidence type="ECO:0000313" key="9">
    <source>
        <dbReference type="EMBL" id="MST32479.1"/>
    </source>
</evidence>
<dbReference type="EMBL" id="WJHE01000306">
    <property type="protein sequence ID" value="MST32479.1"/>
    <property type="molecule type" value="Genomic_DNA"/>
</dbReference>
<gene>
    <name evidence="9" type="ORF">GHK86_07060</name>
</gene>
<dbReference type="Pfam" id="PF04138">
    <property type="entry name" value="GtrA_DPMS_TM"/>
    <property type="match status" value="1"/>
</dbReference>
<dbReference type="PANTHER" id="PTHR38459:SF1">
    <property type="entry name" value="PROPHAGE BACTOPRENOL-LINKED GLUCOSE TRANSLOCASE HOMOLOG"/>
    <property type="match status" value="1"/>
</dbReference>
<evidence type="ECO:0000256" key="5">
    <source>
        <dbReference type="ARBA" id="ARBA00023136"/>
    </source>
</evidence>
<accession>A0ABW9QRX2</accession>
<evidence type="ECO:0000256" key="2">
    <source>
        <dbReference type="ARBA" id="ARBA00009399"/>
    </source>
</evidence>
<proteinExistence type="inferred from homology"/>
<name>A0ABW9QRX2_9ACTN</name>
<dbReference type="InterPro" id="IPR007267">
    <property type="entry name" value="GtrA_DPMS_TM"/>
</dbReference>
<evidence type="ECO:0000259" key="8">
    <source>
        <dbReference type="Pfam" id="PF04138"/>
    </source>
</evidence>
<sequence>MTEPASGADPAEPVAAAAPAPTGRLAGLRQSPFVRKVTGYSAGSVIAAFTSEIAFAGSFGVLHVGTTLASLIGFVGGAIPNYFLNKRWAWKDQGSRSRRDEILLYALVSIAAFAASVVVTGYAERYARTLTATRGLQVVLVAAAYLAVSGVFFIGKFVAYELVVFTRGPGARKGSAGRRAAGATRSRRRPS</sequence>
<evidence type="ECO:0000256" key="7">
    <source>
        <dbReference type="SAM" id="Phobius"/>
    </source>
</evidence>
<evidence type="ECO:0000256" key="6">
    <source>
        <dbReference type="SAM" id="MobiDB-lite"/>
    </source>
</evidence>
<comment type="similarity">
    <text evidence="2">Belongs to the GtrA family.</text>
</comment>
<keyword evidence="4 7" id="KW-1133">Transmembrane helix</keyword>
<dbReference type="PANTHER" id="PTHR38459">
    <property type="entry name" value="PROPHAGE BACTOPRENOL-LINKED GLUCOSE TRANSLOCASE HOMOLOG"/>
    <property type="match status" value="1"/>
</dbReference>
<feature type="transmembrane region" description="Helical" evidence="7">
    <location>
        <begin position="135"/>
        <end position="159"/>
    </location>
</feature>
<feature type="region of interest" description="Disordered" evidence="6">
    <location>
        <begin position="170"/>
        <end position="191"/>
    </location>
</feature>
<comment type="caution">
    <text evidence="9">The sequence shown here is derived from an EMBL/GenBank/DDBJ whole genome shotgun (WGS) entry which is preliminary data.</text>
</comment>
<organism evidence="9 10">
    <name type="scientific">Acidiferrimicrobium australe</name>
    <dbReference type="NCBI Taxonomy" id="2664430"/>
    <lineage>
        <taxon>Bacteria</taxon>
        <taxon>Bacillati</taxon>
        <taxon>Actinomycetota</taxon>
        <taxon>Acidimicrobiia</taxon>
        <taxon>Acidimicrobiales</taxon>
        <taxon>Acidimicrobiaceae</taxon>
        <taxon>Acidiferrimicrobium</taxon>
    </lineage>
</organism>
<dbReference type="InterPro" id="IPR051401">
    <property type="entry name" value="GtrA_CellWall_Glycosyl"/>
</dbReference>